<proteinExistence type="predicted"/>
<sequence>MPPTRSHIRATAEAYRARHPHEREALAGLLALLDGTDDPCNRATLPDHVTCSAVVINRDRHVLHIGHKASGKLLAPGGHVEDDRTLLAAALREVCEETGILPGDLCLTPQFLGDPIDIDAHDIDDNPAKDEPSHRHFDFRFAFYLATEQPPLLALQDEEVCGAQWLPLADVRSPSLRAKLLDAEVAGLNGRSEPVNASVLIHDGHGRYLLHLRDQRDGIWEPGVFALMGGGRERGDRSLETTLLRELAEEAPGLNVADLTPYATEEATSVDGLAVPIQVYAGRWNGVPDTVDLQEGVLLRWFTLDMLDRLRLSPGTGDLIRRHAAQHPAKSSPPDSVRPLRHEAPEGTELHVVGVHLYLEDEHGRILLGLRHPDSAYAGNRWHFLAGHCEREGAISCLVREAREEAGLIIEPSDVELVHLVHLVDSPGARPRIQLVFRARRFEGAAQVREVDKCVAWRWWSPQNLPDPIVRYTRAAIEGIQAGRLYTEMGW</sequence>
<reference evidence="4 5" key="1">
    <citation type="submission" date="2024-08" db="EMBL/GenBank/DDBJ databases">
        <title>Genome sequence of Streptomyces aureus CACIA-1.46HGO.</title>
        <authorList>
            <person name="Evangelista-Martinez Z."/>
        </authorList>
    </citation>
    <scope>NUCLEOTIDE SEQUENCE [LARGE SCALE GENOMIC DNA]</scope>
    <source>
        <strain evidence="4 5">CACIA-1.46HGO</strain>
    </source>
</reference>
<dbReference type="InterPro" id="IPR000086">
    <property type="entry name" value="NUDIX_hydrolase_dom"/>
</dbReference>
<feature type="domain" description="Nudix hydrolase" evidence="3">
    <location>
        <begin position="46"/>
        <end position="188"/>
    </location>
</feature>
<evidence type="ECO:0000313" key="5">
    <source>
        <dbReference type="Proteomes" id="UP001571476"/>
    </source>
</evidence>
<feature type="domain" description="Nudix hydrolase" evidence="3">
    <location>
        <begin position="348"/>
        <end position="482"/>
    </location>
</feature>
<dbReference type="Gene3D" id="3.90.79.10">
    <property type="entry name" value="Nucleoside Triphosphate Pyrophosphohydrolase"/>
    <property type="match status" value="3"/>
</dbReference>
<dbReference type="Proteomes" id="UP001571476">
    <property type="component" value="Unassembled WGS sequence"/>
</dbReference>
<dbReference type="CDD" id="cd03674">
    <property type="entry name" value="NUDIX_Hydrolase"/>
    <property type="match status" value="1"/>
</dbReference>
<dbReference type="PANTHER" id="PTHR43046:SF16">
    <property type="entry name" value="ADP-RIBOSE PYROPHOSPHATASE YJHB-RELATED"/>
    <property type="match status" value="1"/>
</dbReference>
<evidence type="ECO:0000313" key="4">
    <source>
        <dbReference type="EMBL" id="MFA3837958.1"/>
    </source>
</evidence>
<dbReference type="CDD" id="cd04683">
    <property type="entry name" value="NUDIX_Hydrolase"/>
    <property type="match status" value="1"/>
</dbReference>
<evidence type="ECO:0000256" key="2">
    <source>
        <dbReference type="ARBA" id="ARBA00022801"/>
    </source>
</evidence>
<dbReference type="Pfam" id="PF00293">
    <property type="entry name" value="NUDIX"/>
    <property type="match status" value="3"/>
</dbReference>
<keyword evidence="5" id="KW-1185">Reference proteome</keyword>
<dbReference type="SUPFAM" id="SSF55811">
    <property type="entry name" value="Nudix"/>
    <property type="match status" value="3"/>
</dbReference>
<name>A0ABV4SM14_9ACTN</name>
<evidence type="ECO:0000256" key="1">
    <source>
        <dbReference type="ARBA" id="ARBA00001946"/>
    </source>
</evidence>
<gene>
    <name evidence="4" type="ORF">ACEG43_17600</name>
</gene>
<organism evidence="4 5">
    <name type="scientific">Streptomyces aureus</name>
    <dbReference type="NCBI Taxonomy" id="193461"/>
    <lineage>
        <taxon>Bacteria</taxon>
        <taxon>Bacillati</taxon>
        <taxon>Actinomycetota</taxon>
        <taxon>Actinomycetes</taxon>
        <taxon>Kitasatosporales</taxon>
        <taxon>Streptomycetaceae</taxon>
        <taxon>Streptomyces</taxon>
    </lineage>
</organism>
<protein>
    <submittedName>
        <fullName evidence="4">NUDIX domain-containing protein</fullName>
    </submittedName>
</protein>
<keyword evidence="2" id="KW-0378">Hydrolase</keyword>
<dbReference type="PANTHER" id="PTHR43046">
    <property type="entry name" value="GDP-MANNOSE MANNOSYL HYDROLASE"/>
    <property type="match status" value="1"/>
</dbReference>
<dbReference type="RefSeq" id="WP_372563262.1">
    <property type="nucleotide sequence ID" value="NZ_JBGOSP010000007.1"/>
</dbReference>
<accession>A0ABV4SM14</accession>
<dbReference type="InterPro" id="IPR015797">
    <property type="entry name" value="NUDIX_hydrolase-like_dom_sf"/>
</dbReference>
<dbReference type="PROSITE" id="PS51462">
    <property type="entry name" value="NUDIX"/>
    <property type="match status" value="2"/>
</dbReference>
<evidence type="ECO:0000259" key="3">
    <source>
        <dbReference type="PROSITE" id="PS51462"/>
    </source>
</evidence>
<comment type="cofactor">
    <cofactor evidence="1">
        <name>Mg(2+)</name>
        <dbReference type="ChEBI" id="CHEBI:18420"/>
    </cofactor>
</comment>
<dbReference type="EMBL" id="JBGOSP010000007">
    <property type="protein sequence ID" value="MFA3837958.1"/>
    <property type="molecule type" value="Genomic_DNA"/>
</dbReference>
<comment type="caution">
    <text evidence="4">The sequence shown here is derived from an EMBL/GenBank/DDBJ whole genome shotgun (WGS) entry which is preliminary data.</text>
</comment>